<evidence type="ECO:0000313" key="5">
    <source>
        <dbReference type="EMBL" id="KAF2153772.1"/>
    </source>
</evidence>
<evidence type="ECO:0008006" key="7">
    <source>
        <dbReference type="Google" id="ProtNLM"/>
    </source>
</evidence>
<dbReference type="InterPro" id="IPR052416">
    <property type="entry name" value="GTF3C_component"/>
</dbReference>
<dbReference type="Proteomes" id="UP000799439">
    <property type="component" value="Unassembled WGS sequence"/>
</dbReference>
<comment type="subcellular location">
    <subcellularLocation>
        <location evidence="1">Nucleus</location>
    </subcellularLocation>
</comment>
<keyword evidence="2" id="KW-0804">Transcription</keyword>
<evidence type="ECO:0000256" key="3">
    <source>
        <dbReference type="ARBA" id="ARBA00023242"/>
    </source>
</evidence>
<gene>
    <name evidence="5" type="ORF">K461DRAFT_115891</name>
</gene>
<dbReference type="SUPFAM" id="SSF50978">
    <property type="entry name" value="WD40 repeat-like"/>
    <property type="match status" value="1"/>
</dbReference>
<dbReference type="AlphaFoldDB" id="A0A9P4J1I9"/>
<dbReference type="InterPro" id="IPR036322">
    <property type="entry name" value="WD40_repeat_dom_sf"/>
</dbReference>
<keyword evidence="6" id="KW-1185">Reference proteome</keyword>
<dbReference type="EMBL" id="ML996084">
    <property type="protein sequence ID" value="KAF2153772.1"/>
    <property type="molecule type" value="Genomic_DNA"/>
</dbReference>
<dbReference type="PANTHER" id="PTHR15052">
    <property type="entry name" value="RNA POLYMERASE III TRANSCRIPTION INITIATION FACTOR COMPLEX SUBUNIT"/>
    <property type="match status" value="1"/>
</dbReference>
<organism evidence="5 6">
    <name type="scientific">Myriangium duriaei CBS 260.36</name>
    <dbReference type="NCBI Taxonomy" id="1168546"/>
    <lineage>
        <taxon>Eukaryota</taxon>
        <taxon>Fungi</taxon>
        <taxon>Dikarya</taxon>
        <taxon>Ascomycota</taxon>
        <taxon>Pezizomycotina</taxon>
        <taxon>Dothideomycetes</taxon>
        <taxon>Dothideomycetidae</taxon>
        <taxon>Myriangiales</taxon>
        <taxon>Myriangiaceae</taxon>
        <taxon>Myriangium</taxon>
    </lineage>
</organism>
<protein>
    <recommendedName>
        <fullName evidence="7">Transcription factor TFIIIC complex subunit Tfc6</fullName>
    </recommendedName>
</protein>
<feature type="compositionally biased region" description="Basic and acidic residues" evidence="4">
    <location>
        <begin position="101"/>
        <end position="113"/>
    </location>
</feature>
<feature type="region of interest" description="Disordered" evidence="4">
    <location>
        <begin position="45"/>
        <end position="122"/>
    </location>
</feature>
<reference evidence="5" key="1">
    <citation type="journal article" date="2020" name="Stud. Mycol.">
        <title>101 Dothideomycetes genomes: a test case for predicting lifestyles and emergence of pathogens.</title>
        <authorList>
            <person name="Haridas S."/>
            <person name="Albert R."/>
            <person name="Binder M."/>
            <person name="Bloem J."/>
            <person name="Labutti K."/>
            <person name="Salamov A."/>
            <person name="Andreopoulos B."/>
            <person name="Baker S."/>
            <person name="Barry K."/>
            <person name="Bills G."/>
            <person name="Bluhm B."/>
            <person name="Cannon C."/>
            <person name="Castanera R."/>
            <person name="Culley D."/>
            <person name="Daum C."/>
            <person name="Ezra D."/>
            <person name="Gonzalez J."/>
            <person name="Henrissat B."/>
            <person name="Kuo A."/>
            <person name="Liang C."/>
            <person name="Lipzen A."/>
            <person name="Lutzoni F."/>
            <person name="Magnuson J."/>
            <person name="Mondo S."/>
            <person name="Nolan M."/>
            <person name="Ohm R."/>
            <person name="Pangilinan J."/>
            <person name="Park H.-J."/>
            <person name="Ramirez L."/>
            <person name="Alfaro M."/>
            <person name="Sun H."/>
            <person name="Tritt A."/>
            <person name="Yoshinaga Y."/>
            <person name="Zwiers L.-H."/>
            <person name="Turgeon B."/>
            <person name="Goodwin S."/>
            <person name="Spatafora J."/>
            <person name="Crous P."/>
            <person name="Grigoriev I."/>
        </authorList>
    </citation>
    <scope>NUCLEOTIDE SEQUENCE</scope>
    <source>
        <strain evidence="5">CBS 260.36</strain>
    </source>
</reference>
<sequence>MADFNVRKSTRTREPPSRFNQDAVAELELLDEELLAEEGEIQGVVQGDDDDDLPEDFIAGGLVPNPYQVPAGASADDDFDNELDHGDMDEDYEDEEFESLNEDKRSKGRDRTGTRWPTANPASGTLVYSRSRYARGLLDPKMRTSKEAIRRSVYGPDLADQSPAIQSLYRWRKERVLPSRKADRSGAGGYHRTFYQSDAQRNTEMTQDWTWYDEATGREALKRLQIYDDIDSNTAKEYLPTNKMDQEVIMGPYEDQRSFKIPYGSALDLNEPFADHIKDLPPKAQNACKRSGWLLNLGQRVQGIAWAPNQGGTEQYLAVITLPLRNPTEPLPGSDGQTRSSFRPQPPTKAAIQIWQFNVGEEAFIDHSHPPRLRQVICTDWGDPKVLKWCMVPRKYEPEDSTGKHLGLLAGVWSDGAIRVLDVTLPLSTTPTHYTHLRTAAFSALPPSGVFTSLTWLSSHSICGGTSSGSAAILSLSTHLSSPSPLANANPLIYSPLQSSYIIALTTCYPSRPHMLASTSVAGCISLTDLSRLSPATGFTPSNTVLGPRTRIARSSLVWHDWSQTLLSCDENATLHALPLRRFFGYTGLTRFRSGVGALAVSECHPFVAAGGNGGEVTTANVMHRAMSTKEGTWNMRWFRHEWQRKGGVKVQLKGLRGQNMAGLGADAASMEWQKDDGEKERSVSDKNVEGVVRITEGYRAESILLLKDHESLPKGINAIHEAQSAATAVAWNPNLHVGGWIAAGMASGLLRIEDVGVDAQFK</sequence>
<evidence type="ECO:0000256" key="1">
    <source>
        <dbReference type="ARBA" id="ARBA00004123"/>
    </source>
</evidence>
<accession>A0A9P4J1I9</accession>
<dbReference type="InterPro" id="IPR015943">
    <property type="entry name" value="WD40/YVTN_repeat-like_dom_sf"/>
</dbReference>
<keyword evidence="3" id="KW-0539">Nucleus</keyword>
<proteinExistence type="predicted"/>
<dbReference type="OrthoDB" id="4703at2759"/>
<dbReference type="Gene3D" id="2.130.10.10">
    <property type="entry name" value="YVTN repeat-like/Quinoprotein amine dehydrogenase"/>
    <property type="match status" value="1"/>
</dbReference>
<dbReference type="GO" id="GO:0000127">
    <property type="term" value="C:transcription factor TFIIIC complex"/>
    <property type="evidence" value="ECO:0007669"/>
    <property type="project" value="TreeGrafter"/>
</dbReference>
<feature type="compositionally biased region" description="Acidic residues" evidence="4">
    <location>
        <begin position="75"/>
        <end position="100"/>
    </location>
</feature>
<dbReference type="GO" id="GO:0006383">
    <property type="term" value="P:transcription by RNA polymerase III"/>
    <property type="evidence" value="ECO:0007669"/>
    <property type="project" value="TreeGrafter"/>
</dbReference>
<dbReference type="GO" id="GO:0005634">
    <property type="term" value="C:nucleus"/>
    <property type="evidence" value="ECO:0007669"/>
    <property type="project" value="UniProtKB-SubCell"/>
</dbReference>
<feature type="region of interest" description="Disordered" evidence="4">
    <location>
        <begin position="1"/>
        <end position="20"/>
    </location>
</feature>
<comment type="caution">
    <text evidence="5">The sequence shown here is derived from an EMBL/GenBank/DDBJ whole genome shotgun (WGS) entry which is preliminary data.</text>
</comment>
<name>A0A9P4J1I9_9PEZI</name>
<evidence type="ECO:0000256" key="2">
    <source>
        <dbReference type="ARBA" id="ARBA00023163"/>
    </source>
</evidence>
<evidence type="ECO:0000313" key="6">
    <source>
        <dbReference type="Proteomes" id="UP000799439"/>
    </source>
</evidence>
<dbReference type="PANTHER" id="PTHR15052:SF2">
    <property type="entry name" value="GENERAL TRANSCRIPTION FACTOR 3C POLYPEPTIDE 2"/>
    <property type="match status" value="1"/>
</dbReference>
<evidence type="ECO:0000256" key="4">
    <source>
        <dbReference type="SAM" id="MobiDB-lite"/>
    </source>
</evidence>